<dbReference type="EMBL" id="AJWY01009708">
    <property type="protein sequence ID" value="EKC57582.1"/>
    <property type="molecule type" value="Genomic_DNA"/>
</dbReference>
<reference evidence="1" key="1">
    <citation type="journal article" date="2013" name="Environ. Microbiol.">
        <title>Microbiota from the distal guts of lean and obese adolescents exhibit partial functional redundancy besides clear differences in community structure.</title>
        <authorList>
            <person name="Ferrer M."/>
            <person name="Ruiz A."/>
            <person name="Lanza F."/>
            <person name="Haange S.B."/>
            <person name="Oberbach A."/>
            <person name="Till H."/>
            <person name="Bargiela R."/>
            <person name="Campoy C."/>
            <person name="Segura M.T."/>
            <person name="Richter M."/>
            <person name="von Bergen M."/>
            <person name="Seifert J."/>
            <person name="Suarez A."/>
        </authorList>
    </citation>
    <scope>NUCLEOTIDE SEQUENCE</scope>
</reference>
<dbReference type="Gene3D" id="1.10.1220.10">
    <property type="entry name" value="Met repressor-like"/>
    <property type="match status" value="1"/>
</dbReference>
<name>K1SAB2_9ZZZZ</name>
<feature type="non-terminal residue" evidence="1">
    <location>
        <position position="89"/>
    </location>
</feature>
<sequence length="89" mass="10257">MTIPYIAEEMAVATDKTRYKDVKVRIPEEELAVLNCRVAKTGMSREQYIRCLIADTIPAEYPPADYRLIIRKLDELQEVMEALVDENPV</sequence>
<accession>K1SAB2</accession>
<proteinExistence type="predicted"/>
<organism evidence="1">
    <name type="scientific">human gut metagenome</name>
    <dbReference type="NCBI Taxonomy" id="408170"/>
    <lineage>
        <taxon>unclassified sequences</taxon>
        <taxon>metagenomes</taxon>
        <taxon>organismal metagenomes</taxon>
    </lineage>
</organism>
<evidence type="ECO:0000313" key="1">
    <source>
        <dbReference type="EMBL" id="EKC57582.1"/>
    </source>
</evidence>
<protein>
    <submittedName>
        <fullName evidence="1">Bacterial mobilization protein (MobC)</fullName>
    </submittedName>
</protein>
<dbReference type="InterPro" id="IPR013321">
    <property type="entry name" value="Arc_rbn_hlx_hlx"/>
</dbReference>
<comment type="caution">
    <text evidence="1">The sequence shown here is derived from an EMBL/GenBank/DDBJ whole genome shotgun (WGS) entry which is preliminary data.</text>
</comment>
<gene>
    <name evidence="1" type="ORF">LEA_14290</name>
</gene>
<dbReference type="AlphaFoldDB" id="K1SAB2"/>
<dbReference type="GO" id="GO:0006355">
    <property type="term" value="P:regulation of DNA-templated transcription"/>
    <property type="evidence" value="ECO:0007669"/>
    <property type="project" value="InterPro"/>
</dbReference>